<dbReference type="EMBL" id="JAFJYH010000086">
    <property type="protein sequence ID" value="KAG4420309.1"/>
    <property type="molecule type" value="Genomic_DNA"/>
</dbReference>
<keyword evidence="4" id="KW-1185">Reference proteome</keyword>
<feature type="region of interest" description="Disordered" evidence="2">
    <location>
        <begin position="119"/>
        <end position="142"/>
    </location>
</feature>
<dbReference type="Proteomes" id="UP000664132">
    <property type="component" value="Unassembled WGS sequence"/>
</dbReference>
<comment type="caution">
    <text evidence="3">The sequence shown here is derived from an EMBL/GenBank/DDBJ whole genome shotgun (WGS) entry which is preliminary data.</text>
</comment>
<evidence type="ECO:0000256" key="2">
    <source>
        <dbReference type="SAM" id="MobiDB-lite"/>
    </source>
</evidence>
<dbReference type="AlphaFoldDB" id="A0A8H7TII0"/>
<feature type="region of interest" description="Disordered" evidence="2">
    <location>
        <begin position="1"/>
        <end position="68"/>
    </location>
</feature>
<evidence type="ECO:0000256" key="1">
    <source>
        <dbReference type="SAM" id="Coils"/>
    </source>
</evidence>
<reference evidence="3" key="1">
    <citation type="submission" date="2021-02" db="EMBL/GenBank/DDBJ databases">
        <title>Genome sequence Cadophora malorum strain M34.</title>
        <authorList>
            <person name="Stefanovic E."/>
            <person name="Vu D."/>
            <person name="Scully C."/>
            <person name="Dijksterhuis J."/>
            <person name="Roader J."/>
            <person name="Houbraken J."/>
        </authorList>
    </citation>
    <scope>NUCLEOTIDE SEQUENCE</scope>
    <source>
        <strain evidence="3">M34</strain>
    </source>
</reference>
<proteinExistence type="predicted"/>
<feature type="compositionally biased region" description="Basic residues" evidence="2">
    <location>
        <begin position="46"/>
        <end position="62"/>
    </location>
</feature>
<feature type="coiled-coil region" evidence="1">
    <location>
        <begin position="91"/>
        <end position="118"/>
    </location>
</feature>
<sequence length="142" mass="15980">MPLFNRHPADTTTTSSSTHVVRDDTPQRKSTFFGRRNRSASPVRTTGRHSAHSKSPPRRGLLHRNEAPSILAARERVINAEKREKEADQALALARTAVREARDHIRFLEKEAAEEARLAKIKQSQAKSISKRGHGLGRHDHV</sequence>
<accession>A0A8H7TII0</accession>
<gene>
    <name evidence="3" type="ORF">IFR04_006515</name>
</gene>
<dbReference type="OrthoDB" id="3211582at2759"/>
<evidence type="ECO:0000313" key="3">
    <source>
        <dbReference type="EMBL" id="KAG4420309.1"/>
    </source>
</evidence>
<keyword evidence="1" id="KW-0175">Coiled coil</keyword>
<name>A0A8H7TII0_9HELO</name>
<organism evidence="3 4">
    <name type="scientific">Cadophora malorum</name>
    <dbReference type="NCBI Taxonomy" id="108018"/>
    <lineage>
        <taxon>Eukaryota</taxon>
        <taxon>Fungi</taxon>
        <taxon>Dikarya</taxon>
        <taxon>Ascomycota</taxon>
        <taxon>Pezizomycotina</taxon>
        <taxon>Leotiomycetes</taxon>
        <taxon>Helotiales</taxon>
        <taxon>Ploettnerulaceae</taxon>
        <taxon>Cadophora</taxon>
    </lineage>
</organism>
<protein>
    <submittedName>
        <fullName evidence="3">Uncharacterized protein</fullName>
    </submittedName>
</protein>
<evidence type="ECO:0000313" key="4">
    <source>
        <dbReference type="Proteomes" id="UP000664132"/>
    </source>
</evidence>